<dbReference type="Gene3D" id="1.10.30.50">
    <property type="match status" value="1"/>
</dbReference>
<evidence type="ECO:0000313" key="2">
    <source>
        <dbReference type="Proteomes" id="UP001500418"/>
    </source>
</evidence>
<organism evidence="1 2">
    <name type="scientific">Streptomyces rhizosphaericus</name>
    <dbReference type="NCBI Taxonomy" id="114699"/>
    <lineage>
        <taxon>Bacteria</taxon>
        <taxon>Bacillati</taxon>
        <taxon>Actinomycetota</taxon>
        <taxon>Actinomycetes</taxon>
        <taxon>Kitasatosporales</taxon>
        <taxon>Streptomycetaceae</taxon>
        <taxon>Streptomyces</taxon>
        <taxon>Streptomyces violaceusniger group</taxon>
    </lineage>
</organism>
<proteinExistence type="predicted"/>
<dbReference type="EMBL" id="BAAAID010000021">
    <property type="protein sequence ID" value="GAA0931540.1"/>
    <property type="molecule type" value="Genomic_DNA"/>
</dbReference>
<protein>
    <submittedName>
        <fullName evidence="1">HNH endonuclease</fullName>
    </submittedName>
</protein>
<accession>A0ABN1PQ76</accession>
<keyword evidence="2" id="KW-1185">Reference proteome</keyword>
<evidence type="ECO:0000313" key="1">
    <source>
        <dbReference type="EMBL" id="GAA0931540.1"/>
    </source>
</evidence>
<keyword evidence="1" id="KW-0255">Endonuclease</keyword>
<keyword evidence="1" id="KW-0540">Nuclease</keyword>
<dbReference type="GO" id="GO:0004519">
    <property type="term" value="F:endonuclease activity"/>
    <property type="evidence" value="ECO:0007669"/>
    <property type="project" value="UniProtKB-KW"/>
</dbReference>
<gene>
    <name evidence="1" type="ORF">GCM10009575_036680</name>
</gene>
<reference evidence="2" key="1">
    <citation type="journal article" date="2019" name="Int. J. Syst. Evol. Microbiol.">
        <title>The Global Catalogue of Microorganisms (GCM) 10K type strain sequencing project: providing services to taxonomists for standard genome sequencing and annotation.</title>
        <authorList>
            <consortium name="The Broad Institute Genomics Platform"/>
            <consortium name="The Broad Institute Genome Sequencing Center for Infectious Disease"/>
            <person name="Wu L."/>
            <person name="Ma J."/>
        </authorList>
    </citation>
    <scope>NUCLEOTIDE SEQUENCE [LARGE SCALE GENOMIC DNA]</scope>
    <source>
        <strain evidence="2">JCM 11444</strain>
    </source>
</reference>
<comment type="caution">
    <text evidence="1">The sequence shown here is derived from an EMBL/GenBank/DDBJ whole genome shotgun (WGS) entry which is preliminary data.</text>
</comment>
<sequence>MIRVQRIELPRQLVAHAAELTERVTKAEPEERYDLARGLWSHTTQRRKLVTPLRRLLGQMAHGNRCCMYCCDDLSADVDHFEPLAVNPLRTFDWLNHLLACTTCNSHHKGDRFPLDSAGEPLLIDPTREDPYEHLYLGLENGEYTGLTDKGRATLDVCGLNRDELPEARRGARDVVCMCVSAWQRGREKGNERNMAVAVRTIREQPFADVAQFMLRQAVLPKARVAFAFDLGDETLDLLRIPELRAALLI</sequence>
<name>A0ABN1PQ76_9ACTN</name>
<dbReference type="Proteomes" id="UP001500418">
    <property type="component" value="Unassembled WGS sequence"/>
</dbReference>
<keyword evidence="1" id="KW-0378">Hydrolase</keyword>